<feature type="signal peptide" evidence="2">
    <location>
        <begin position="1"/>
        <end position="22"/>
    </location>
</feature>
<evidence type="ECO:0000256" key="1">
    <source>
        <dbReference type="SAM" id="MobiDB-lite"/>
    </source>
</evidence>
<keyword evidence="4" id="KW-1185">Reference proteome</keyword>
<feature type="chain" id="PRO_5022909906" evidence="2">
    <location>
        <begin position="23"/>
        <end position="359"/>
    </location>
</feature>
<keyword evidence="2" id="KW-0732">Signal</keyword>
<name>A0A5C8PT91_9HYPH</name>
<evidence type="ECO:0000313" key="3">
    <source>
        <dbReference type="EMBL" id="TXL80455.1"/>
    </source>
</evidence>
<dbReference type="OrthoDB" id="1522627at2"/>
<gene>
    <name evidence="3" type="ORF">FHP25_05365</name>
</gene>
<dbReference type="RefSeq" id="WP_147845870.1">
    <property type="nucleotide sequence ID" value="NZ_VDUZ01000004.1"/>
</dbReference>
<proteinExistence type="predicted"/>
<evidence type="ECO:0000313" key="4">
    <source>
        <dbReference type="Proteomes" id="UP000321638"/>
    </source>
</evidence>
<evidence type="ECO:0000256" key="2">
    <source>
        <dbReference type="SAM" id="SignalP"/>
    </source>
</evidence>
<organism evidence="3 4">
    <name type="scientific">Vineibacter terrae</name>
    <dbReference type="NCBI Taxonomy" id="2586908"/>
    <lineage>
        <taxon>Bacteria</taxon>
        <taxon>Pseudomonadati</taxon>
        <taxon>Pseudomonadota</taxon>
        <taxon>Alphaproteobacteria</taxon>
        <taxon>Hyphomicrobiales</taxon>
        <taxon>Vineibacter</taxon>
    </lineage>
</organism>
<feature type="compositionally biased region" description="Pro residues" evidence="1">
    <location>
        <begin position="171"/>
        <end position="190"/>
    </location>
</feature>
<dbReference type="EMBL" id="VDUZ01000004">
    <property type="protein sequence ID" value="TXL80455.1"/>
    <property type="molecule type" value="Genomic_DNA"/>
</dbReference>
<dbReference type="AlphaFoldDB" id="A0A5C8PT91"/>
<protein>
    <submittedName>
        <fullName evidence="3">Uncharacterized protein</fullName>
    </submittedName>
</protein>
<accession>A0A5C8PT91</accession>
<comment type="caution">
    <text evidence="3">The sequence shown here is derived from an EMBL/GenBank/DDBJ whole genome shotgun (WGS) entry which is preliminary data.</text>
</comment>
<sequence length="359" mass="39329">MKRAALAIALLVGVLVTLPARAESIAGSTFASGNWRGAAFEANGRFTHCGMSARYRSGISMFFSVSGDWTWRIAWQHDDWRLTVGQAVPVTFWIDSFQPRQVNAKATQASFAIAELPAEANMFDLFRRGYMLYVTAEGRRFQFSLDGTYAALTSLGMCVKQQRQIAGLDPAPTPPQLRGPAPHEPQPTPRPQADLPQPTMEQRLQAMTVVANMLAQSDMGGFRILSDSELRTLDNSFLNIGHIVWQGPRVLGMLRIIPRGAAASVDEVAANILAGDSRSCKGTFASGFTSDELGAAKRMFSACDSAVLRVLLRYTVVAADDGVFYIFLTTGRHGDLANRDTIDQAEATLRKAVYEVMRR</sequence>
<feature type="region of interest" description="Disordered" evidence="1">
    <location>
        <begin position="167"/>
        <end position="196"/>
    </location>
</feature>
<reference evidence="3 4" key="1">
    <citation type="submission" date="2019-06" db="EMBL/GenBank/DDBJ databases">
        <title>New taxonomy in bacterial strain CC-CFT640, isolated from vineyard.</title>
        <authorList>
            <person name="Lin S.-Y."/>
            <person name="Tsai C.-F."/>
            <person name="Young C.-C."/>
        </authorList>
    </citation>
    <scope>NUCLEOTIDE SEQUENCE [LARGE SCALE GENOMIC DNA]</scope>
    <source>
        <strain evidence="3 4">CC-CFT640</strain>
    </source>
</reference>
<dbReference type="Proteomes" id="UP000321638">
    <property type="component" value="Unassembled WGS sequence"/>
</dbReference>